<feature type="compositionally biased region" description="Basic and acidic residues" evidence="5">
    <location>
        <begin position="179"/>
        <end position="191"/>
    </location>
</feature>
<dbReference type="GO" id="GO:0003735">
    <property type="term" value="F:structural constituent of ribosome"/>
    <property type="evidence" value="ECO:0007669"/>
    <property type="project" value="InterPro"/>
</dbReference>
<dbReference type="PANTHER" id="PTHR12534:SF0">
    <property type="entry name" value="SMALL RIBOSOMAL SUBUNIT PROTEIN US2M"/>
    <property type="match status" value="1"/>
</dbReference>
<dbReference type="PANTHER" id="PTHR12534">
    <property type="entry name" value="30S RIBOSOMAL PROTEIN S2 PROKARYOTIC AND ORGANELLAR"/>
    <property type="match status" value="1"/>
</dbReference>
<dbReference type="InterPro" id="IPR005706">
    <property type="entry name" value="Ribosomal_uS2_bac/mit/plastid"/>
</dbReference>
<name>A0A645H7F0_9ZZZZ</name>
<sequence>MSRDCTRLHRDLDGIADMKKLPAAMVVIDVCNDDIAVSEANKLNIPIVGICDTNANPDLINYPVAANDDAVKSIKIITDLFRDAILIAKEVYQKRVVEERAAKEAAAAEAKEAAAAAKEAAAKEAEEEAAEINIDSVAGVKVEKKAPRKPAAKKDDYEDGEKAKKAAAKKPVAKKPVAKKSDEKTEEPAAE</sequence>
<evidence type="ECO:0000313" key="6">
    <source>
        <dbReference type="EMBL" id="MPN34292.1"/>
    </source>
</evidence>
<dbReference type="CDD" id="cd01425">
    <property type="entry name" value="RPS2"/>
    <property type="match status" value="1"/>
</dbReference>
<dbReference type="SUPFAM" id="SSF52313">
    <property type="entry name" value="Ribosomal protein S2"/>
    <property type="match status" value="1"/>
</dbReference>
<dbReference type="Gene3D" id="3.40.50.10490">
    <property type="entry name" value="Glucose-6-phosphate isomerase like protein, domain 1"/>
    <property type="match status" value="1"/>
</dbReference>
<dbReference type="InterPro" id="IPR023591">
    <property type="entry name" value="Ribosomal_uS2_flav_dom_sf"/>
</dbReference>
<keyword evidence="4" id="KW-0175">Coiled coil</keyword>
<dbReference type="GO" id="GO:0022627">
    <property type="term" value="C:cytosolic small ribosomal subunit"/>
    <property type="evidence" value="ECO:0007669"/>
    <property type="project" value="TreeGrafter"/>
</dbReference>
<reference evidence="6" key="1">
    <citation type="submission" date="2019-08" db="EMBL/GenBank/DDBJ databases">
        <authorList>
            <person name="Kucharzyk K."/>
            <person name="Murdoch R.W."/>
            <person name="Higgins S."/>
            <person name="Loffler F."/>
        </authorList>
    </citation>
    <scope>NUCLEOTIDE SEQUENCE</scope>
</reference>
<dbReference type="PRINTS" id="PR00395">
    <property type="entry name" value="RIBOSOMALS2"/>
</dbReference>
<keyword evidence="2" id="KW-0689">Ribosomal protein</keyword>
<evidence type="ECO:0000256" key="2">
    <source>
        <dbReference type="ARBA" id="ARBA00022980"/>
    </source>
</evidence>
<organism evidence="6">
    <name type="scientific">bioreactor metagenome</name>
    <dbReference type="NCBI Taxonomy" id="1076179"/>
    <lineage>
        <taxon>unclassified sequences</taxon>
        <taxon>metagenomes</taxon>
        <taxon>ecological metagenomes</taxon>
    </lineage>
</organism>
<dbReference type="InterPro" id="IPR018130">
    <property type="entry name" value="Ribosomal_uS2_CS"/>
</dbReference>
<feature type="coiled-coil region" evidence="4">
    <location>
        <begin position="100"/>
        <end position="135"/>
    </location>
</feature>
<accession>A0A645H7F0</accession>
<feature type="compositionally biased region" description="Basic residues" evidence="5">
    <location>
        <begin position="165"/>
        <end position="178"/>
    </location>
</feature>
<gene>
    <name evidence="6" type="ORF">SDC9_181785</name>
</gene>
<keyword evidence="3" id="KW-0687">Ribonucleoprotein</keyword>
<evidence type="ECO:0000256" key="5">
    <source>
        <dbReference type="SAM" id="MobiDB-lite"/>
    </source>
</evidence>
<comment type="similarity">
    <text evidence="1">Belongs to the universal ribosomal protein uS2 family.</text>
</comment>
<feature type="region of interest" description="Disordered" evidence="5">
    <location>
        <begin position="143"/>
        <end position="191"/>
    </location>
</feature>
<dbReference type="GO" id="GO:0006412">
    <property type="term" value="P:translation"/>
    <property type="evidence" value="ECO:0007669"/>
    <property type="project" value="InterPro"/>
</dbReference>
<evidence type="ECO:0000256" key="3">
    <source>
        <dbReference type="ARBA" id="ARBA00023274"/>
    </source>
</evidence>
<evidence type="ECO:0000256" key="1">
    <source>
        <dbReference type="ARBA" id="ARBA00006242"/>
    </source>
</evidence>
<proteinExistence type="inferred from homology"/>
<dbReference type="EMBL" id="VSSQ01087258">
    <property type="protein sequence ID" value="MPN34292.1"/>
    <property type="molecule type" value="Genomic_DNA"/>
</dbReference>
<dbReference type="NCBIfam" id="TIGR01011">
    <property type="entry name" value="rpsB_bact"/>
    <property type="match status" value="1"/>
</dbReference>
<feature type="compositionally biased region" description="Basic and acidic residues" evidence="5">
    <location>
        <begin position="152"/>
        <end position="164"/>
    </location>
</feature>
<protein>
    <recommendedName>
        <fullName evidence="7">30S ribosomal protein S2</fullName>
    </recommendedName>
</protein>
<dbReference type="InterPro" id="IPR001865">
    <property type="entry name" value="Ribosomal_uS2"/>
</dbReference>
<evidence type="ECO:0000256" key="4">
    <source>
        <dbReference type="SAM" id="Coils"/>
    </source>
</evidence>
<dbReference type="AlphaFoldDB" id="A0A645H7F0"/>
<evidence type="ECO:0008006" key="7">
    <source>
        <dbReference type="Google" id="ProtNLM"/>
    </source>
</evidence>
<dbReference type="Pfam" id="PF00318">
    <property type="entry name" value="Ribosomal_S2"/>
    <property type="match status" value="1"/>
</dbReference>
<comment type="caution">
    <text evidence="6">The sequence shown here is derived from an EMBL/GenBank/DDBJ whole genome shotgun (WGS) entry which is preliminary data.</text>
</comment>
<dbReference type="PROSITE" id="PS00963">
    <property type="entry name" value="RIBOSOMAL_S2_2"/>
    <property type="match status" value="1"/>
</dbReference>